<feature type="domain" description="Xylose isomerase-like TIM barrel" evidence="1">
    <location>
        <begin position="22"/>
        <end position="184"/>
    </location>
</feature>
<dbReference type="PANTHER" id="PTHR21445">
    <property type="entry name" value="ENDONUCLEASE IV ENDODEOXYRIBONUCLEASE IV"/>
    <property type="match status" value="1"/>
</dbReference>
<dbReference type="GO" id="GO:0006284">
    <property type="term" value="P:base-excision repair"/>
    <property type="evidence" value="ECO:0007669"/>
    <property type="project" value="TreeGrafter"/>
</dbReference>
<dbReference type="GO" id="GO:0008081">
    <property type="term" value="F:phosphoric diester hydrolase activity"/>
    <property type="evidence" value="ECO:0007669"/>
    <property type="project" value="TreeGrafter"/>
</dbReference>
<reference evidence="2" key="1">
    <citation type="journal article" date="2014" name="Front. Microbiol.">
        <title>High frequency of phylogenetically diverse reductive dehalogenase-homologous genes in deep subseafloor sedimentary metagenomes.</title>
        <authorList>
            <person name="Kawai M."/>
            <person name="Futagami T."/>
            <person name="Toyoda A."/>
            <person name="Takaki Y."/>
            <person name="Nishi S."/>
            <person name="Hori S."/>
            <person name="Arai W."/>
            <person name="Tsubouchi T."/>
            <person name="Morono Y."/>
            <person name="Uchiyama I."/>
            <person name="Ito T."/>
            <person name="Fujiyama A."/>
            <person name="Inagaki F."/>
            <person name="Takami H."/>
        </authorList>
    </citation>
    <scope>NUCLEOTIDE SEQUENCE</scope>
    <source>
        <strain evidence="2">Expedition CK06-06</strain>
    </source>
</reference>
<organism evidence="2">
    <name type="scientific">marine sediment metagenome</name>
    <dbReference type="NCBI Taxonomy" id="412755"/>
    <lineage>
        <taxon>unclassified sequences</taxon>
        <taxon>metagenomes</taxon>
        <taxon>ecological metagenomes</taxon>
    </lineage>
</organism>
<dbReference type="Pfam" id="PF01261">
    <property type="entry name" value="AP_endonuc_2"/>
    <property type="match status" value="1"/>
</dbReference>
<dbReference type="NCBIfam" id="TIGR00587">
    <property type="entry name" value="nfo"/>
    <property type="match status" value="1"/>
</dbReference>
<proteinExistence type="predicted"/>
<dbReference type="GO" id="GO:0008270">
    <property type="term" value="F:zinc ion binding"/>
    <property type="evidence" value="ECO:0007669"/>
    <property type="project" value="InterPro"/>
</dbReference>
<dbReference type="InterPro" id="IPR001719">
    <property type="entry name" value="AP_endonuc_2"/>
</dbReference>
<evidence type="ECO:0000259" key="1">
    <source>
        <dbReference type="Pfam" id="PF01261"/>
    </source>
</evidence>
<dbReference type="AlphaFoldDB" id="X1PX55"/>
<dbReference type="GO" id="GO:0003906">
    <property type="term" value="F:DNA-(apurinic or apyrimidinic site) endonuclease activity"/>
    <property type="evidence" value="ECO:0007669"/>
    <property type="project" value="TreeGrafter"/>
</dbReference>
<feature type="non-terminal residue" evidence="2">
    <location>
        <position position="1"/>
    </location>
</feature>
<name>X1PX55_9ZZZZ</name>
<evidence type="ECO:0000313" key="2">
    <source>
        <dbReference type="EMBL" id="GAI60468.1"/>
    </source>
</evidence>
<comment type="caution">
    <text evidence="2">The sequence shown here is derived from an EMBL/GenBank/DDBJ whole genome shotgun (WGS) entry which is preliminary data.</text>
</comment>
<dbReference type="InterPro" id="IPR013022">
    <property type="entry name" value="Xyl_isomerase-like_TIM-brl"/>
</dbReference>
<dbReference type="SMART" id="SM00518">
    <property type="entry name" value="AP2Ec"/>
    <property type="match status" value="1"/>
</dbReference>
<gene>
    <name evidence="2" type="ORF">S12H4_09979</name>
</gene>
<dbReference type="Gene3D" id="3.20.20.150">
    <property type="entry name" value="Divalent-metal-dependent TIM barrel enzymes"/>
    <property type="match status" value="1"/>
</dbReference>
<dbReference type="SUPFAM" id="SSF51658">
    <property type="entry name" value="Xylose isomerase-like"/>
    <property type="match status" value="1"/>
</dbReference>
<dbReference type="EMBL" id="BARW01004163">
    <property type="protein sequence ID" value="GAI60468.1"/>
    <property type="molecule type" value="Genomic_DNA"/>
</dbReference>
<protein>
    <recommendedName>
        <fullName evidence="1">Xylose isomerase-like TIM barrel domain-containing protein</fullName>
    </recommendedName>
</protein>
<dbReference type="GO" id="GO:0003677">
    <property type="term" value="F:DNA binding"/>
    <property type="evidence" value="ECO:0007669"/>
    <property type="project" value="InterPro"/>
</dbReference>
<sequence length="190" mass="21197">GVIKMRLGAHMSVTGGKYMALERGKELGCQTIQVFIRSVRSWAAKPLIKSDIDDFIKIKEELKEDIWPIVSHNSYLINLASIDKEKLEKSYNAMLDELIKVEQLGIELENMHPGVIPMSDKNEISKKEALIQIANQLNKLIGETKGSKVIVLLETTAGQGKGLGNKFHHLSTIIDKIKALFGLMFLINQG</sequence>
<accession>X1PX55</accession>
<dbReference type="PANTHER" id="PTHR21445:SF0">
    <property type="entry name" value="APURINIC-APYRIMIDINIC ENDONUCLEASE"/>
    <property type="match status" value="1"/>
</dbReference>
<dbReference type="InterPro" id="IPR036237">
    <property type="entry name" value="Xyl_isomerase-like_sf"/>
</dbReference>
<dbReference type="PROSITE" id="PS51432">
    <property type="entry name" value="AP_NUCLEASE_F2_4"/>
    <property type="match status" value="1"/>
</dbReference>